<dbReference type="PANTHER" id="PTHR20932:SF8">
    <property type="entry name" value="LD22649P"/>
    <property type="match status" value="1"/>
</dbReference>
<feature type="region of interest" description="Disordered" evidence="1">
    <location>
        <begin position="202"/>
        <end position="301"/>
    </location>
</feature>
<feature type="compositionally biased region" description="Basic and acidic residues" evidence="1">
    <location>
        <begin position="342"/>
        <end position="352"/>
    </location>
</feature>
<reference evidence="3 4" key="1">
    <citation type="journal article" date="2019" name="Nat. Ecol. Evol.">
        <title>Megaphylogeny resolves global patterns of mushroom evolution.</title>
        <authorList>
            <person name="Varga T."/>
            <person name="Krizsan K."/>
            <person name="Foldi C."/>
            <person name="Dima B."/>
            <person name="Sanchez-Garcia M."/>
            <person name="Sanchez-Ramirez S."/>
            <person name="Szollosi G.J."/>
            <person name="Szarkandi J.G."/>
            <person name="Papp V."/>
            <person name="Albert L."/>
            <person name="Andreopoulos W."/>
            <person name="Angelini C."/>
            <person name="Antonin V."/>
            <person name="Barry K.W."/>
            <person name="Bougher N.L."/>
            <person name="Buchanan P."/>
            <person name="Buyck B."/>
            <person name="Bense V."/>
            <person name="Catcheside P."/>
            <person name="Chovatia M."/>
            <person name="Cooper J."/>
            <person name="Damon W."/>
            <person name="Desjardin D."/>
            <person name="Finy P."/>
            <person name="Geml J."/>
            <person name="Haridas S."/>
            <person name="Hughes K."/>
            <person name="Justo A."/>
            <person name="Karasinski D."/>
            <person name="Kautmanova I."/>
            <person name="Kiss B."/>
            <person name="Kocsube S."/>
            <person name="Kotiranta H."/>
            <person name="LaButti K.M."/>
            <person name="Lechner B.E."/>
            <person name="Liimatainen K."/>
            <person name="Lipzen A."/>
            <person name="Lukacs Z."/>
            <person name="Mihaltcheva S."/>
            <person name="Morgado L.N."/>
            <person name="Niskanen T."/>
            <person name="Noordeloos M.E."/>
            <person name="Ohm R.A."/>
            <person name="Ortiz-Santana B."/>
            <person name="Ovrebo C."/>
            <person name="Racz N."/>
            <person name="Riley R."/>
            <person name="Savchenko A."/>
            <person name="Shiryaev A."/>
            <person name="Soop K."/>
            <person name="Spirin V."/>
            <person name="Szebenyi C."/>
            <person name="Tomsovsky M."/>
            <person name="Tulloss R.E."/>
            <person name="Uehling J."/>
            <person name="Grigoriev I.V."/>
            <person name="Vagvolgyi C."/>
            <person name="Papp T."/>
            <person name="Martin F.M."/>
            <person name="Miettinen O."/>
            <person name="Hibbett D.S."/>
            <person name="Nagy L.G."/>
        </authorList>
    </citation>
    <scope>NUCLEOTIDE SEQUENCE [LARGE SCALE GENOMIC DNA]</scope>
    <source>
        <strain evidence="3 4">FP101781</strain>
    </source>
</reference>
<dbReference type="InterPro" id="IPR045030">
    <property type="entry name" value="LYSM1-4"/>
</dbReference>
<sequence>MNPKELDLTFNPFDDDGSTDEATPQNQLYFGSAFLPNATTPTTRRRSSFGSSNGSSTAIRKRHTRSRTEFNLDIADQELSGHPLKSAALRSAAFQDFDITRPHLSRIVQSTGVLRRSRSQEPEESGNRSPPVKEEEKEVIIHEITSKDSLAGVSLRYGIPLPELRRANQLWASDSIHLRKVLYIPIDRAKRAHEYIVAGLQRSAPPSPTTLDEVYLPQSFGTRSPTSSHPSPAGSSSEVSNPRIQKMPASQLSFFPPSTNPSRVQTPAATPSPVKTEFNTQRAPYLKPNAGTRTGSSPANSLSSLLNTFPIAASTRDEIVSRLSFDSVSSSYSDHPGSRSRGGSDEETGHEMDDVNKRIGSTHIEDSDLVSLSMQTPRPQIFNEIPLLSTSWSKDTSSLLMPTQARPLLSTSPPSSYVPQQPYNPYVRTQQLEPSPVMQIPSKGGRAVGRTQSLGRASSKDFAKLSLYPPTIGEPRGKPVKNSGSNAGTGE</sequence>
<evidence type="ECO:0000259" key="2">
    <source>
        <dbReference type="PROSITE" id="PS51782"/>
    </source>
</evidence>
<dbReference type="CDD" id="cd00118">
    <property type="entry name" value="LysM"/>
    <property type="match status" value="1"/>
</dbReference>
<feature type="domain" description="LysM" evidence="2">
    <location>
        <begin position="140"/>
        <end position="184"/>
    </location>
</feature>
<feature type="compositionally biased region" description="Polar residues" evidence="1">
    <location>
        <begin position="482"/>
        <end position="491"/>
    </location>
</feature>
<dbReference type="InterPro" id="IPR036779">
    <property type="entry name" value="LysM_dom_sf"/>
</dbReference>
<name>A0A4Y7T8S1_COPMI</name>
<accession>A0A4Y7T8S1</accession>
<dbReference type="PANTHER" id="PTHR20932">
    <property type="entry name" value="LYSM AND PUTATIVE PEPTIDOGLYCAN-BINDING DOMAIN-CONTAINING PROTEIN"/>
    <property type="match status" value="1"/>
</dbReference>
<dbReference type="InterPro" id="IPR018392">
    <property type="entry name" value="LysM"/>
</dbReference>
<dbReference type="Gene3D" id="3.10.350.10">
    <property type="entry name" value="LysM domain"/>
    <property type="match status" value="1"/>
</dbReference>
<feature type="region of interest" description="Disordered" evidence="1">
    <location>
        <begin position="326"/>
        <end position="352"/>
    </location>
</feature>
<dbReference type="SUPFAM" id="SSF54106">
    <property type="entry name" value="LysM domain"/>
    <property type="match status" value="1"/>
</dbReference>
<evidence type="ECO:0000313" key="4">
    <source>
        <dbReference type="Proteomes" id="UP000298030"/>
    </source>
</evidence>
<dbReference type="SMART" id="SM00257">
    <property type="entry name" value="LysM"/>
    <property type="match status" value="1"/>
</dbReference>
<gene>
    <name evidence="3" type="ORF">FA13DRAFT_1774867</name>
</gene>
<comment type="caution">
    <text evidence="3">The sequence shown here is derived from an EMBL/GenBank/DDBJ whole genome shotgun (WGS) entry which is preliminary data.</text>
</comment>
<dbReference type="Proteomes" id="UP000298030">
    <property type="component" value="Unassembled WGS sequence"/>
</dbReference>
<dbReference type="PROSITE" id="PS51782">
    <property type="entry name" value="LYSM"/>
    <property type="match status" value="1"/>
</dbReference>
<feature type="compositionally biased region" description="Polar residues" evidence="1">
    <location>
        <begin position="291"/>
        <end position="300"/>
    </location>
</feature>
<feature type="compositionally biased region" description="Low complexity" evidence="1">
    <location>
        <begin position="224"/>
        <end position="242"/>
    </location>
</feature>
<organism evidence="3 4">
    <name type="scientific">Coprinellus micaceus</name>
    <name type="common">Glistening ink-cap mushroom</name>
    <name type="synonym">Coprinus micaceus</name>
    <dbReference type="NCBI Taxonomy" id="71717"/>
    <lineage>
        <taxon>Eukaryota</taxon>
        <taxon>Fungi</taxon>
        <taxon>Dikarya</taxon>
        <taxon>Basidiomycota</taxon>
        <taxon>Agaricomycotina</taxon>
        <taxon>Agaricomycetes</taxon>
        <taxon>Agaricomycetidae</taxon>
        <taxon>Agaricales</taxon>
        <taxon>Agaricineae</taxon>
        <taxon>Psathyrellaceae</taxon>
        <taxon>Coprinellus</taxon>
    </lineage>
</organism>
<proteinExistence type="predicted"/>
<evidence type="ECO:0000256" key="1">
    <source>
        <dbReference type="SAM" id="MobiDB-lite"/>
    </source>
</evidence>
<dbReference type="OrthoDB" id="2107166at2759"/>
<protein>
    <recommendedName>
        <fullName evidence="2">LysM domain-containing protein</fullName>
    </recommendedName>
</protein>
<dbReference type="AlphaFoldDB" id="A0A4Y7T8S1"/>
<feature type="region of interest" description="Disordered" evidence="1">
    <location>
        <begin position="436"/>
        <end position="491"/>
    </location>
</feature>
<dbReference type="EMBL" id="QPFP01000023">
    <property type="protein sequence ID" value="TEB30381.1"/>
    <property type="molecule type" value="Genomic_DNA"/>
</dbReference>
<feature type="region of interest" description="Disordered" evidence="1">
    <location>
        <begin position="1"/>
        <end position="64"/>
    </location>
</feature>
<dbReference type="Pfam" id="PF01476">
    <property type="entry name" value="LysM"/>
    <property type="match status" value="1"/>
</dbReference>
<feature type="compositionally biased region" description="Low complexity" evidence="1">
    <location>
        <begin position="36"/>
        <end position="58"/>
    </location>
</feature>
<keyword evidence="4" id="KW-1185">Reference proteome</keyword>
<feature type="region of interest" description="Disordered" evidence="1">
    <location>
        <begin position="110"/>
        <end position="136"/>
    </location>
</feature>
<feature type="compositionally biased region" description="Low complexity" evidence="1">
    <location>
        <begin position="326"/>
        <end position="335"/>
    </location>
</feature>
<feature type="compositionally biased region" description="Polar residues" evidence="1">
    <location>
        <begin position="248"/>
        <end position="269"/>
    </location>
</feature>
<feature type="compositionally biased region" description="Polar residues" evidence="1">
    <location>
        <begin position="20"/>
        <end position="29"/>
    </location>
</feature>
<evidence type="ECO:0000313" key="3">
    <source>
        <dbReference type="EMBL" id="TEB30381.1"/>
    </source>
</evidence>